<dbReference type="AlphaFoldDB" id="A0A518N647"/>
<dbReference type="OrthoDB" id="9812372at2"/>
<reference evidence="14 15" key="1">
    <citation type="submission" date="2019-07" db="EMBL/GenBank/DDBJ databases">
        <title>Full genome sequence of Luteimonas sp. Gr-4.</title>
        <authorList>
            <person name="Im W.-T."/>
        </authorList>
    </citation>
    <scope>NUCLEOTIDE SEQUENCE [LARGE SCALE GENOMIC DNA]</scope>
    <source>
        <strain evidence="14 15">Gr-4</strain>
    </source>
</reference>
<dbReference type="InterPro" id="IPR027304">
    <property type="entry name" value="Trigger_fact/SurA_dom_sf"/>
</dbReference>
<evidence type="ECO:0000256" key="5">
    <source>
        <dbReference type="ARBA" id="ARBA00022989"/>
    </source>
</evidence>
<dbReference type="Gene3D" id="3.10.50.40">
    <property type="match status" value="1"/>
</dbReference>
<evidence type="ECO:0000256" key="7">
    <source>
        <dbReference type="ARBA" id="ARBA00023186"/>
    </source>
</evidence>
<evidence type="ECO:0000256" key="4">
    <source>
        <dbReference type="ARBA" id="ARBA00022692"/>
    </source>
</evidence>
<evidence type="ECO:0000259" key="13">
    <source>
        <dbReference type="PROSITE" id="PS50198"/>
    </source>
</evidence>
<dbReference type="KEGG" id="lug:FPZ22_11310"/>
<keyword evidence="11" id="KW-0697">Rotamase</keyword>
<dbReference type="GO" id="GO:0003755">
    <property type="term" value="F:peptidyl-prolyl cis-trans isomerase activity"/>
    <property type="evidence" value="ECO:0007669"/>
    <property type="project" value="UniProtKB-KW"/>
</dbReference>
<keyword evidence="2" id="KW-1003">Cell membrane</keyword>
<protein>
    <recommendedName>
        <fullName evidence="9">Periplasmic chaperone PpiD</fullName>
    </recommendedName>
    <alternativeName>
        <fullName evidence="10">Periplasmic folding chaperone</fullName>
    </alternativeName>
</protein>
<evidence type="ECO:0000256" key="6">
    <source>
        <dbReference type="ARBA" id="ARBA00023136"/>
    </source>
</evidence>
<name>A0A518N647_9GAMM</name>
<organism evidence="14 15">
    <name type="scientific">Luteimonas granuli</name>
    <dbReference type="NCBI Taxonomy" id="1176533"/>
    <lineage>
        <taxon>Bacteria</taxon>
        <taxon>Pseudomonadati</taxon>
        <taxon>Pseudomonadota</taxon>
        <taxon>Gammaproteobacteria</taxon>
        <taxon>Lysobacterales</taxon>
        <taxon>Lysobacteraceae</taxon>
        <taxon>Luteimonas</taxon>
    </lineage>
</organism>
<proteinExistence type="inferred from homology"/>
<comment type="similarity">
    <text evidence="8">Belongs to the PpiD chaperone family.</text>
</comment>
<dbReference type="GO" id="GO:0005886">
    <property type="term" value="C:plasma membrane"/>
    <property type="evidence" value="ECO:0007669"/>
    <property type="project" value="UniProtKB-SubCell"/>
</dbReference>
<feature type="domain" description="PpiC" evidence="13">
    <location>
        <begin position="287"/>
        <end position="390"/>
    </location>
</feature>
<dbReference type="InterPro" id="IPR052029">
    <property type="entry name" value="PpiD_chaperone"/>
</dbReference>
<dbReference type="PANTHER" id="PTHR47529">
    <property type="entry name" value="PEPTIDYL-PROLYL CIS-TRANS ISOMERASE D"/>
    <property type="match status" value="1"/>
</dbReference>
<accession>A0A518N647</accession>
<evidence type="ECO:0000256" key="1">
    <source>
        <dbReference type="ARBA" id="ARBA00004382"/>
    </source>
</evidence>
<dbReference type="RefSeq" id="WP_144893041.1">
    <property type="nucleotide sequence ID" value="NZ_CP042218.1"/>
</dbReference>
<evidence type="ECO:0000256" key="11">
    <source>
        <dbReference type="PROSITE-ProRule" id="PRU00278"/>
    </source>
</evidence>
<keyword evidence="15" id="KW-1185">Reference proteome</keyword>
<sequence>MLQALREKTSGWIAVAIVAVLAIPFAFFGMEQYLFQNSADYAAKVEAPPSWWRSAPDLWPVRKAFWVTQEISTNDFRNEFEAARQQARATQGEAFDARAFESTENKLQVLDGLIDRTVLALAARNAGIAVGNSQVREVVASMPDFQVDGRFDQQRYQMLLQARVPAQTPRQHQEEIRERLQMVMLPSRVAGSAFVTDGQVERTMRLLGQQRDVAMALVPAPAPDTGAIAAADIQAWYDAHRSEYRAPEEVSIEYVEILGDAMPAPAPPDEATLRARYEQEKARFVEPEQRLVSHILVEVPEGADAATREAAKERADGIAARARAEGADFTAIAAETSDDAGSRAVGGDLGWLEPGIMGEAFDAAVQAAVPGVATRPVLTDFGWHVLLVRQVREGKEVPFEEARAELAQAEAAISRERAFNDLIGRLVDQVYRNPSSLAAAAREAGLPVQKTGPFPRAGGEGIAANPAVQRAAFSDALVQDGTVSDPIELGPNHTVLIRVTAHQPERERPLAEVRGQVVAAIRADRAGKAALAEADAAVADVAGGKALAEVAEARGWQHMAIPDMRRGMPLPSVQANEAIFAAPQPEEGKVSVGRVQQDDGSIVVYAIAGVVPGDTNEASAQEREMIATQLMRMAGDEDALALLRGLRQGMRVTTVEARL</sequence>
<keyword evidence="11 14" id="KW-0413">Isomerase</keyword>
<dbReference type="SUPFAM" id="SSF54534">
    <property type="entry name" value="FKBP-like"/>
    <property type="match status" value="1"/>
</dbReference>
<dbReference type="Gene3D" id="1.10.4030.10">
    <property type="entry name" value="Porin chaperone SurA, peptide-binding domain"/>
    <property type="match status" value="1"/>
</dbReference>
<evidence type="ECO:0000256" key="9">
    <source>
        <dbReference type="ARBA" id="ARBA00040743"/>
    </source>
</evidence>
<dbReference type="Pfam" id="PF00639">
    <property type="entry name" value="Rotamase"/>
    <property type="match status" value="1"/>
</dbReference>
<keyword evidence="7" id="KW-0143">Chaperone</keyword>
<evidence type="ECO:0000256" key="12">
    <source>
        <dbReference type="SAM" id="Phobius"/>
    </source>
</evidence>
<evidence type="ECO:0000313" key="15">
    <source>
        <dbReference type="Proteomes" id="UP000316584"/>
    </source>
</evidence>
<dbReference type="InterPro" id="IPR000297">
    <property type="entry name" value="PPIase_PpiC"/>
</dbReference>
<keyword evidence="3" id="KW-0997">Cell inner membrane</keyword>
<keyword evidence="4 12" id="KW-0812">Transmembrane</keyword>
<dbReference type="Pfam" id="PF13623">
    <property type="entry name" value="SurA_N_2"/>
    <property type="match status" value="1"/>
</dbReference>
<dbReference type="Pfam" id="PF13624">
    <property type="entry name" value="SurA_N_3"/>
    <property type="match status" value="1"/>
</dbReference>
<dbReference type="PROSITE" id="PS50198">
    <property type="entry name" value="PPIC_PPIASE_2"/>
    <property type="match status" value="1"/>
</dbReference>
<feature type="transmembrane region" description="Helical" evidence="12">
    <location>
        <begin position="12"/>
        <end position="30"/>
    </location>
</feature>
<evidence type="ECO:0000256" key="10">
    <source>
        <dbReference type="ARBA" id="ARBA00042775"/>
    </source>
</evidence>
<evidence type="ECO:0000256" key="3">
    <source>
        <dbReference type="ARBA" id="ARBA00022519"/>
    </source>
</evidence>
<gene>
    <name evidence="14" type="ORF">FPZ22_11310</name>
</gene>
<dbReference type="InterPro" id="IPR046357">
    <property type="entry name" value="PPIase_dom_sf"/>
</dbReference>
<evidence type="ECO:0000313" key="14">
    <source>
        <dbReference type="EMBL" id="QDW67394.1"/>
    </source>
</evidence>
<dbReference type="Proteomes" id="UP000316584">
    <property type="component" value="Chromosome"/>
</dbReference>
<dbReference type="EMBL" id="CP042218">
    <property type="protein sequence ID" value="QDW67394.1"/>
    <property type="molecule type" value="Genomic_DNA"/>
</dbReference>
<evidence type="ECO:0000256" key="2">
    <source>
        <dbReference type="ARBA" id="ARBA00022475"/>
    </source>
</evidence>
<dbReference type="SUPFAM" id="SSF109998">
    <property type="entry name" value="Triger factor/SurA peptide-binding domain-like"/>
    <property type="match status" value="1"/>
</dbReference>
<keyword evidence="6 12" id="KW-0472">Membrane</keyword>
<keyword evidence="5 12" id="KW-1133">Transmembrane helix</keyword>
<comment type="subcellular location">
    <subcellularLocation>
        <location evidence="1">Cell inner membrane</location>
        <topology evidence="1">Single-pass type II membrane protein</topology>
        <orientation evidence="1">Periplasmic side</orientation>
    </subcellularLocation>
</comment>
<dbReference type="PANTHER" id="PTHR47529:SF1">
    <property type="entry name" value="PERIPLASMIC CHAPERONE PPID"/>
    <property type="match status" value="1"/>
</dbReference>
<evidence type="ECO:0000256" key="8">
    <source>
        <dbReference type="ARBA" id="ARBA00038408"/>
    </source>
</evidence>